<reference evidence="13 14" key="1">
    <citation type="submission" date="2017-09" db="EMBL/GenBank/DDBJ databases">
        <title>Depth-based differentiation of microbial function through sediment-hosted aquifers and enrichment of novel symbionts in the deep terrestrial subsurface.</title>
        <authorList>
            <person name="Probst A.J."/>
            <person name="Ladd B."/>
            <person name="Jarett J.K."/>
            <person name="Geller-Mcgrath D.E."/>
            <person name="Sieber C.M."/>
            <person name="Emerson J.B."/>
            <person name="Anantharaman K."/>
            <person name="Thomas B.C."/>
            <person name="Malmstrom R."/>
            <person name="Stieglmeier M."/>
            <person name="Klingl A."/>
            <person name="Woyke T."/>
            <person name="Ryan C.M."/>
            <person name="Banfield J.F."/>
        </authorList>
    </citation>
    <scope>NUCLEOTIDE SEQUENCE [LARGE SCALE GENOMIC DNA]</scope>
    <source>
        <strain evidence="13">CG08_land_8_20_14_0_20_40_16</strain>
    </source>
</reference>
<dbReference type="PANTHER" id="PTHR30478:SF0">
    <property type="entry name" value="BETA SLIDING CLAMP"/>
    <property type="match status" value="1"/>
</dbReference>
<dbReference type="InterPro" id="IPR001001">
    <property type="entry name" value="DNA_polIII_beta"/>
</dbReference>
<keyword evidence="4 9" id="KW-0808">Transferase</keyword>
<dbReference type="InterPro" id="IPR022637">
    <property type="entry name" value="DNA_polIII_beta_cen"/>
</dbReference>
<dbReference type="GO" id="GO:0008408">
    <property type="term" value="F:3'-5' exonuclease activity"/>
    <property type="evidence" value="ECO:0007669"/>
    <property type="project" value="InterPro"/>
</dbReference>
<dbReference type="SMART" id="SM00480">
    <property type="entry name" value="POL3Bc"/>
    <property type="match status" value="1"/>
</dbReference>
<keyword evidence="5 9" id="KW-0548">Nucleotidyltransferase</keyword>
<name>A0A2H0YWD9_9BACT</name>
<evidence type="ECO:0000256" key="6">
    <source>
        <dbReference type="ARBA" id="ARBA00022705"/>
    </source>
</evidence>
<dbReference type="CDD" id="cd00140">
    <property type="entry name" value="beta_clamp"/>
    <property type="match status" value="1"/>
</dbReference>
<feature type="domain" description="DNA polymerase III beta sliding clamp C-terminal" evidence="12">
    <location>
        <begin position="246"/>
        <end position="366"/>
    </location>
</feature>
<evidence type="ECO:0000256" key="8">
    <source>
        <dbReference type="ARBA" id="ARBA00023125"/>
    </source>
</evidence>
<comment type="caution">
    <text evidence="13">The sequence shown here is derived from an EMBL/GenBank/DDBJ whole genome shotgun (WGS) entry which is preliminary data.</text>
</comment>
<proteinExistence type="inferred from homology"/>
<dbReference type="GO" id="GO:0009360">
    <property type="term" value="C:DNA polymerase III complex"/>
    <property type="evidence" value="ECO:0007669"/>
    <property type="project" value="InterPro"/>
</dbReference>
<evidence type="ECO:0000256" key="3">
    <source>
        <dbReference type="ARBA" id="ARBA00022490"/>
    </source>
</evidence>
<evidence type="ECO:0000313" key="14">
    <source>
        <dbReference type="Proteomes" id="UP000231542"/>
    </source>
</evidence>
<dbReference type="InterPro" id="IPR046938">
    <property type="entry name" value="DNA_clamp_sf"/>
</dbReference>
<dbReference type="Proteomes" id="UP000231542">
    <property type="component" value="Unassembled WGS sequence"/>
</dbReference>
<keyword evidence="6 9" id="KW-0235">DNA replication</keyword>
<evidence type="ECO:0000259" key="12">
    <source>
        <dbReference type="Pfam" id="PF02768"/>
    </source>
</evidence>
<dbReference type="SUPFAM" id="SSF55979">
    <property type="entry name" value="DNA clamp"/>
    <property type="match status" value="3"/>
</dbReference>
<comment type="subcellular location">
    <subcellularLocation>
        <location evidence="1 9">Cytoplasm</location>
    </subcellularLocation>
</comment>
<dbReference type="GO" id="GO:0006271">
    <property type="term" value="P:DNA strand elongation involved in DNA replication"/>
    <property type="evidence" value="ECO:0007669"/>
    <property type="project" value="TreeGrafter"/>
</dbReference>
<feature type="domain" description="DNA polymerase III beta sliding clamp N-terminal" evidence="10">
    <location>
        <begin position="1"/>
        <end position="118"/>
    </location>
</feature>
<keyword evidence="8" id="KW-0238">DNA-binding</keyword>
<dbReference type="Pfam" id="PF02768">
    <property type="entry name" value="DNA_pol3_beta_3"/>
    <property type="match status" value="1"/>
</dbReference>
<comment type="similarity">
    <text evidence="2 9">Belongs to the beta sliding clamp family.</text>
</comment>
<feature type="domain" description="DNA polymerase III beta sliding clamp central" evidence="11">
    <location>
        <begin position="127"/>
        <end position="243"/>
    </location>
</feature>
<evidence type="ECO:0000259" key="11">
    <source>
        <dbReference type="Pfam" id="PF02767"/>
    </source>
</evidence>
<dbReference type="Pfam" id="PF00712">
    <property type="entry name" value="DNA_pol3_beta"/>
    <property type="match status" value="1"/>
</dbReference>
<evidence type="ECO:0000256" key="1">
    <source>
        <dbReference type="ARBA" id="ARBA00004496"/>
    </source>
</evidence>
<evidence type="ECO:0000259" key="10">
    <source>
        <dbReference type="Pfam" id="PF00712"/>
    </source>
</evidence>
<evidence type="ECO:0000256" key="4">
    <source>
        <dbReference type="ARBA" id="ARBA00022679"/>
    </source>
</evidence>
<dbReference type="PIRSF" id="PIRSF000804">
    <property type="entry name" value="DNA_pol_III_b"/>
    <property type="match status" value="1"/>
</dbReference>
<gene>
    <name evidence="13" type="primary">dnaN</name>
    <name evidence="13" type="ORF">COT24_01625</name>
</gene>
<dbReference type="GO" id="GO:0003887">
    <property type="term" value="F:DNA-directed DNA polymerase activity"/>
    <property type="evidence" value="ECO:0007669"/>
    <property type="project" value="UniProtKB-UniRule"/>
</dbReference>
<dbReference type="Pfam" id="PF02767">
    <property type="entry name" value="DNA_pol3_beta_2"/>
    <property type="match status" value="1"/>
</dbReference>
<keyword evidence="3 9" id="KW-0963">Cytoplasm</keyword>
<evidence type="ECO:0000313" key="13">
    <source>
        <dbReference type="EMBL" id="PIS42811.1"/>
    </source>
</evidence>
<dbReference type="Gene3D" id="3.10.150.10">
    <property type="entry name" value="DNA Polymerase III, subunit A, domain 2"/>
    <property type="match status" value="1"/>
</dbReference>
<dbReference type="GO" id="GO:0005737">
    <property type="term" value="C:cytoplasm"/>
    <property type="evidence" value="ECO:0007669"/>
    <property type="project" value="UniProtKB-SubCell"/>
</dbReference>
<sequence length="368" mass="41697">MKIFCTQENLNQGLNIVSHLASKSTTLPILDNVLVKTEGGTIELSSTNLEMGISCQIRGKIEKPGKITVPAKLFADYVSLLPNEKISIEESDKKIYIKCTDQETTIQGMSAEDYPLLPSLEKKNKIQLNVEELKEAIRETIFAAAYDETRPEISGVLMKIREKEIRLVATDSYRLAEKVIKIEKKQDLETETILPTKTLQELIRILSISTVENLEVYLAENQALFCLDEIEIISRAIEGSYPDYQQIIPKEYKTRIIANKEDLIKTIKTTSLFARSGVNDINIKIRPNQKEMVVSAVNAQLGENVSRLEAVTEGEENEIVFNYRYLLDGLQNITSEKVVLEIINNTNPGVIRPEEKVDYLYIIMPIKQ</sequence>
<dbReference type="GO" id="GO:0003677">
    <property type="term" value="F:DNA binding"/>
    <property type="evidence" value="ECO:0007669"/>
    <property type="project" value="UniProtKB-UniRule"/>
</dbReference>
<comment type="function">
    <text evidence="9">Confers DNA tethering and processivity to DNA polymerases and other proteins. Acts as a clamp, forming a ring around DNA (a reaction catalyzed by the clamp-loading complex) which diffuses in an ATP-independent manner freely and bidirectionally along dsDNA. Initially characterized for its ability to contact the catalytic subunit of DNA polymerase III (Pol III), a complex, multichain enzyme responsible for most of the replicative synthesis in bacteria; Pol III exhibits 3'-5' exonuclease proofreading activity. The beta chain is required for initiation of replication as well as for processivity of DNA replication.</text>
</comment>
<evidence type="ECO:0000256" key="2">
    <source>
        <dbReference type="ARBA" id="ARBA00010752"/>
    </source>
</evidence>
<dbReference type="AlphaFoldDB" id="A0A2H0YWD9"/>
<dbReference type="EMBL" id="PEXU01000019">
    <property type="protein sequence ID" value="PIS42811.1"/>
    <property type="molecule type" value="Genomic_DNA"/>
</dbReference>
<dbReference type="NCBIfam" id="TIGR00663">
    <property type="entry name" value="dnan"/>
    <property type="match status" value="1"/>
</dbReference>
<keyword evidence="7 9" id="KW-0239">DNA-directed DNA polymerase</keyword>
<dbReference type="InterPro" id="IPR022634">
    <property type="entry name" value="DNA_polIII_beta_N"/>
</dbReference>
<evidence type="ECO:0000256" key="7">
    <source>
        <dbReference type="ARBA" id="ARBA00022932"/>
    </source>
</evidence>
<evidence type="ECO:0000256" key="5">
    <source>
        <dbReference type="ARBA" id="ARBA00022695"/>
    </source>
</evidence>
<dbReference type="PANTHER" id="PTHR30478">
    <property type="entry name" value="DNA POLYMERASE III SUBUNIT BETA"/>
    <property type="match status" value="1"/>
</dbReference>
<accession>A0A2H0YWD9</accession>
<dbReference type="InterPro" id="IPR022635">
    <property type="entry name" value="DNA_polIII_beta_C"/>
</dbReference>
<dbReference type="Gene3D" id="3.70.10.10">
    <property type="match status" value="1"/>
</dbReference>
<comment type="subunit">
    <text evidence="9">Forms a ring-shaped head-to-tail homodimer around DNA.</text>
</comment>
<protein>
    <recommendedName>
        <fullName evidence="9">Beta sliding clamp</fullName>
    </recommendedName>
</protein>
<evidence type="ECO:0000256" key="9">
    <source>
        <dbReference type="PIRNR" id="PIRNR000804"/>
    </source>
</evidence>
<organism evidence="13 14">
    <name type="scientific">Candidatus Kerfeldbacteria bacterium CG08_land_8_20_14_0_20_40_16</name>
    <dbReference type="NCBI Taxonomy" id="2014244"/>
    <lineage>
        <taxon>Bacteria</taxon>
        <taxon>Candidatus Kerfeldiibacteriota</taxon>
    </lineage>
</organism>